<dbReference type="InterPro" id="IPR051809">
    <property type="entry name" value="Plant_receptor-like_S/T_kinase"/>
</dbReference>
<proteinExistence type="predicted"/>
<name>A0AA88QVF6_9ASTE</name>
<evidence type="ECO:0000256" key="3">
    <source>
        <dbReference type="ARBA" id="ARBA00022692"/>
    </source>
</evidence>
<dbReference type="PROSITE" id="PS00107">
    <property type="entry name" value="PROTEIN_KINASE_ATP"/>
    <property type="match status" value="1"/>
</dbReference>
<feature type="binding site" evidence="7">
    <location>
        <position position="126"/>
    </location>
    <ligand>
        <name>ATP</name>
        <dbReference type="ChEBI" id="CHEBI:30616"/>
    </ligand>
</feature>
<dbReference type="GO" id="GO:0004672">
    <property type="term" value="F:protein kinase activity"/>
    <property type="evidence" value="ECO:0007669"/>
    <property type="project" value="InterPro"/>
</dbReference>
<keyword evidence="5" id="KW-1133">Transmembrane helix</keyword>
<keyword evidence="2" id="KW-0433">Leucine-rich repeat</keyword>
<evidence type="ECO:0000256" key="2">
    <source>
        <dbReference type="ARBA" id="ARBA00022614"/>
    </source>
</evidence>
<sequence length="208" mass="23172">MFQGEVPKAGVFNNISAFSVVGKNMKLCGGIQPLHLPPCPIKVSKKNKRPFPDKMIPRLIILPIVLLSQQRTSSTSLLENQYPKITYAELLYATNEFSPSNLIGEGRYGSVYKGSLNSGEHIVAVKVLKLQEHGANESFMAECNVLRILRHRNLIKIGSLDSWLHPTQVEKEGSNLTLVQRLSIAIDVASALDYIHHHCEMTICHCDL</sequence>
<dbReference type="InterPro" id="IPR011009">
    <property type="entry name" value="Kinase-like_dom_sf"/>
</dbReference>
<dbReference type="InterPro" id="IPR017441">
    <property type="entry name" value="Protein_kinase_ATP_BS"/>
</dbReference>
<evidence type="ECO:0000256" key="5">
    <source>
        <dbReference type="ARBA" id="ARBA00022989"/>
    </source>
</evidence>
<feature type="domain" description="Protein kinase" evidence="8">
    <location>
        <begin position="97"/>
        <end position="208"/>
    </location>
</feature>
<evidence type="ECO:0000256" key="7">
    <source>
        <dbReference type="PROSITE-ProRule" id="PRU10141"/>
    </source>
</evidence>
<keyword evidence="6" id="KW-0472">Membrane</keyword>
<dbReference type="AlphaFoldDB" id="A0AA88QVF6"/>
<dbReference type="PROSITE" id="PS50011">
    <property type="entry name" value="PROTEIN_KINASE_DOM"/>
    <property type="match status" value="1"/>
</dbReference>
<dbReference type="Pfam" id="PF00069">
    <property type="entry name" value="Pkinase"/>
    <property type="match status" value="1"/>
</dbReference>
<dbReference type="PANTHER" id="PTHR27008">
    <property type="entry name" value="OS04G0122200 PROTEIN"/>
    <property type="match status" value="1"/>
</dbReference>
<accession>A0AA88QVF6</accession>
<keyword evidence="7" id="KW-0067">ATP-binding</keyword>
<dbReference type="PANTHER" id="PTHR27008:SF596">
    <property type="entry name" value="OS02G0215500 PROTEIN"/>
    <property type="match status" value="1"/>
</dbReference>
<dbReference type="EMBL" id="JAVXUO010002761">
    <property type="protein sequence ID" value="KAK2970040.1"/>
    <property type="molecule type" value="Genomic_DNA"/>
</dbReference>
<organism evidence="9 10">
    <name type="scientific">Escallonia rubra</name>
    <dbReference type="NCBI Taxonomy" id="112253"/>
    <lineage>
        <taxon>Eukaryota</taxon>
        <taxon>Viridiplantae</taxon>
        <taxon>Streptophyta</taxon>
        <taxon>Embryophyta</taxon>
        <taxon>Tracheophyta</taxon>
        <taxon>Spermatophyta</taxon>
        <taxon>Magnoliopsida</taxon>
        <taxon>eudicotyledons</taxon>
        <taxon>Gunneridae</taxon>
        <taxon>Pentapetalae</taxon>
        <taxon>asterids</taxon>
        <taxon>campanulids</taxon>
        <taxon>Escalloniales</taxon>
        <taxon>Escalloniaceae</taxon>
        <taxon>Escallonia</taxon>
    </lineage>
</organism>
<evidence type="ECO:0000313" key="10">
    <source>
        <dbReference type="Proteomes" id="UP001187471"/>
    </source>
</evidence>
<evidence type="ECO:0000313" key="9">
    <source>
        <dbReference type="EMBL" id="KAK2970040.1"/>
    </source>
</evidence>
<reference evidence="9" key="1">
    <citation type="submission" date="2022-12" db="EMBL/GenBank/DDBJ databases">
        <title>Draft genome assemblies for two species of Escallonia (Escalloniales).</title>
        <authorList>
            <person name="Chanderbali A."/>
            <person name="Dervinis C."/>
            <person name="Anghel I."/>
            <person name="Soltis D."/>
            <person name="Soltis P."/>
            <person name="Zapata F."/>
        </authorList>
    </citation>
    <scope>NUCLEOTIDE SEQUENCE</scope>
    <source>
        <strain evidence="9">UCBG92.1500</strain>
        <tissue evidence="9">Leaf</tissue>
    </source>
</reference>
<dbReference type="Gene3D" id="1.10.510.10">
    <property type="entry name" value="Transferase(Phosphotransferase) domain 1"/>
    <property type="match status" value="1"/>
</dbReference>
<evidence type="ECO:0000256" key="6">
    <source>
        <dbReference type="ARBA" id="ARBA00023136"/>
    </source>
</evidence>
<dbReference type="SUPFAM" id="SSF56112">
    <property type="entry name" value="Protein kinase-like (PK-like)"/>
    <property type="match status" value="1"/>
</dbReference>
<evidence type="ECO:0000256" key="4">
    <source>
        <dbReference type="ARBA" id="ARBA00022737"/>
    </source>
</evidence>
<dbReference type="GO" id="GO:0016020">
    <property type="term" value="C:membrane"/>
    <property type="evidence" value="ECO:0007669"/>
    <property type="project" value="UniProtKB-SubCell"/>
</dbReference>
<gene>
    <name evidence="9" type="ORF">RJ640_014980</name>
</gene>
<evidence type="ECO:0000259" key="8">
    <source>
        <dbReference type="PROSITE" id="PS50011"/>
    </source>
</evidence>
<comment type="caution">
    <text evidence="9">The sequence shown here is derived from an EMBL/GenBank/DDBJ whole genome shotgun (WGS) entry which is preliminary data.</text>
</comment>
<dbReference type="Gene3D" id="3.30.200.20">
    <property type="entry name" value="Phosphorylase Kinase, domain 1"/>
    <property type="match status" value="1"/>
</dbReference>
<dbReference type="InterPro" id="IPR000719">
    <property type="entry name" value="Prot_kinase_dom"/>
</dbReference>
<comment type="subcellular location">
    <subcellularLocation>
        <location evidence="1">Membrane</location>
    </subcellularLocation>
</comment>
<evidence type="ECO:0000256" key="1">
    <source>
        <dbReference type="ARBA" id="ARBA00004370"/>
    </source>
</evidence>
<keyword evidence="7" id="KW-0547">Nucleotide-binding</keyword>
<keyword evidence="3" id="KW-0812">Transmembrane</keyword>
<keyword evidence="10" id="KW-1185">Reference proteome</keyword>
<protein>
    <recommendedName>
        <fullName evidence="8">Protein kinase domain-containing protein</fullName>
    </recommendedName>
</protein>
<keyword evidence="4" id="KW-0677">Repeat</keyword>
<dbReference type="GO" id="GO:0005524">
    <property type="term" value="F:ATP binding"/>
    <property type="evidence" value="ECO:0007669"/>
    <property type="project" value="UniProtKB-UniRule"/>
</dbReference>
<dbReference type="Proteomes" id="UP001187471">
    <property type="component" value="Unassembled WGS sequence"/>
</dbReference>